<evidence type="ECO:0000256" key="1">
    <source>
        <dbReference type="SAM" id="Phobius"/>
    </source>
</evidence>
<keyword evidence="1" id="KW-1133">Transmembrane helix</keyword>
<evidence type="ECO:0000313" key="2">
    <source>
        <dbReference type="EMBL" id="JAT76379.1"/>
    </source>
</evidence>
<feature type="transmembrane region" description="Helical" evidence="1">
    <location>
        <begin position="16"/>
        <end position="39"/>
    </location>
</feature>
<feature type="transmembrane region" description="Helical" evidence="1">
    <location>
        <begin position="162"/>
        <end position="181"/>
    </location>
</feature>
<name>A0A1D2AAY8_AUXPR</name>
<keyword evidence="1" id="KW-0812">Transmembrane</keyword>
<proteinExistence type="predicted"/>
<evidence type="ECO:0008006" key="3">
    <source>
        <dbReference type="Google" id="ProtNLM"/>
    </source>
</evidence>
<reference evidence="2" key="1">
    <citation type="submission" date="2015-08" db="EMBL/GenBank/DDBJ databases">
        <authorList>
            <person name="Babu N.S."/>
            <person name="Beckwith C.J."/>
            <person name="Beseler K.G."/>
            <person name="Brison A."/>
            <person name="Carone J.V."/>
            <person name="Caskin T.P."/>
            <person name="Diamond M."/>
            <person name="Durham M.E."/>
            <person name="Foxe J.M."/>
            <person name="Go M."/>
            <person name="Henderson B.A."/>
            <person name="Jones I.B."/>
            <person name="McGettigan J.A."/>
            <person name="Micheletti S.J."/>
            <person name="Nasrallah M.E."/>
            <person name="Ortiz D."/>
            <person name="Piller C.R."/>
            <person name="Privatt S.R."/>
            <person name="Schneider S.L."/>
            <person name="Sharp S."/>
            <person name="Smith T.C."/>
            <person name="Stanton J.D."/>
            <person name="Ullery H.E."/>
            <person name="Wilson R.J."/>
            <person name="Serrano M.G."/>
            <person name="Buck G."/>
            <person name="Lee V."/>
            <person name="Wang Y."/>
            <person name="Carvalho R."/>
            <person name="Voegtly L."/>
            <person name="Shi R."/>
            <person name="Duckworth R."/>
            <person name="Johnson A."/>
            <person name="Loviza R."/>
            <person name="Walstead R."/>
            <person name="Shah Z."/>
            <person name="Kiflezghi M."/>
            <person name="Wade K."/>
            <person name="Ball S.L."/>
            <person name="Bradley K.W."/>
            <person name="Asai D.J."/>
            <person name="Bowman C.A."/>
            <person name="Russell D.A."/>
            <person name="Pope W.H."/>
            <person name="Jacobs-Sera D."/>
            <person name="Hendrix R.W."/>
            <person name="Hatfull G.F."/>
        </authorList>
    </citation>
    <scope>NUCLEOTIDE SEQUENCE</scope>
</reference>
<accession>A0A1D2AAY8</accession>
<dbReference type="AlphaFoldDB" id="A0A1D2AAY8"/>
<dbReference type="EMBL" id="GDKF01002243">
    <property type="protein sequence ID" value="JAT76379.1"/>
    <property type="molecule type" value="Transcribed_RNA"/>
</dbReference>
<feature type="transmembrane region" description="Helical" evidence="1">
    <location>
        <begin position="59"/>
        <end position="80"/>
    </location>
</feature>
<feature type="transmembrane region" description="Helical" evidence="1">
    <location>
        <begin position="110"/>
        <end position="130"/>
    </location>
</feature>
<sequence length="245" mass="26980">LRPVSIRIRTLSSKSCVIWSVGGLIISERLIIMGYVGSVENDLNLGSVPDVLGGGTQDFTWWRFLAWVLLPLPVVLVVLLSAPAPRLVRRGVLRFVETLLVARVRGPIEIIHFALLIAGLSVTFCIGPMLSSEAEVAKLENRRDPNILVMLLARQYRNERNFWLALFTLSSWAVLWVVYQVNRDKHVLRGKLLALQGKGAAAADEVAFLGNDSARRLERAGDNVAATRPAGTSHPTVDGIVKKDL</sequence>
<keyword evidence="1" id="KW-0472">Membrane</keyword>
<organism evidence="2">
    <name type="scientific">Auxenochlorella protothecoides</name>
    <name type="common">Green microalga</name>
    <name type="synonym">Chlorella protothecoides</name>
    <dbReference type="NCBI Taxonomy" id="3075"/>
    <lineage>
        <taxon>Eukaryota</taxon>
        <taxon>Viridiplantae</taxon>
        <taxon>Chlorophyta</taxon>
        <taxon>core chlorophytes</taxon>
        <taxon>Trebouxiophyceae</taxon>
        <taxon>Chlorellales</taxon>
        <taxon>Chlorellaceae</taxon>
        <taxon>Auxenochlorella</taxon>
    </lineage>
</organism>
<protein>
    <recommendedName>
        <fullName evidence="3">BAP29/BAP31 transmembrane domain-containing protein</fullName>
    </recommendedName>
</protein>
<feature type="non-terminal residue" evidence="2">
    <location>
        <position position="1"/>
    </location>
</feature>
<gene>
    <name evidence="2" type="ORF">g.27126</name>
</gene>